<organism evidence="1 2">
    <name type="scientific">Pseudomonas lundensis</name>
    <dbReference type="NCBI Taxonomy" id="86185"/>
    <lineage>
        <taxon>Bacteria</taxon>
        <taxon>Pseudomonadati</taxon>
        <taxon>Pseudomonadota</taxon>
        <taxon>Gammaproteobacteria</taxon>
        <taxon>Pseudomonadales</taxon>
        <taxon>Pseudomonadaceae</taxon>
        <taxon>Pseudomonas</taxon>
    </lineage>
</organism>
<comment type="caution">
    <text evidence="1">The sequence shown here is derived from an EMBL/GenBank/DDBJ whole genome shotgun (WGS) entry which is preliminary data.</text>
</comment>
<protein>
    <submittedName>
        <fullName evidence="1">Uncharacterized protein</fullName>
    </submittedName>
</protein>
<proteinExistence type="predicted"/>
<sequence>MTLKSLARTPVEANAKTVASTNFFIVVFPLSDGSNANDVLQKNLYMIVPVYTFNAKCRPIHGKCLQGAVFRGADKPGVAESPGHYGFLVRMVTSEAAPYRVLRNNMGRLLTGTGKYPPKPEYEAFHIQKMSKTVACYSSAKV</sequence>
<dbReference type="Proteomes" id="UP000219564">
    <property type="component" value="Unassembled WGS sequence"/>
</dbReference>
<name>A0AAX2HEY4_9PSED</name>
<dbReference type="AlphaFoldDB" id="A0AAX2HEY4"/>
<reference evidence="1 2" key="1">
    <citation type="submission" date="2017-08" db="EMBL/GenBank/DDBJ databases">
        <authorList>
            <person name="Chaillou S."/>
        </authorList>
    </citation>
    <scope>NUCLEOTIDE SEQUENCE [LARGE SCALE GENOMIC DNA]</scope>
    <source>
        <strain evidence="1 2">MFPA15A1205</strain>
    </source>
</reference>
<dbReference type="EMBL" id="OBKZ01000051">
    <property type="protein sequence ID" value="SOB54805.1"/>
    <property type="molecule type" value="Genomic_DNA"/>
</dbReference>
<evidence type="ECO:0000313" key="2">
    <source>
        <dbReference type="Proteomes" id="UP000219564"/>
    </source>
</evidence>
<accession>A0AAX2HEY4</accession>
<gene>
    <name evidence="1" type="ORF">PLUA15_550002</name>
</gene>
<evidence type="ECO:0000313" key="1">
    <source>
        <dbReference type="EMBL" id="SOB54805.1"/>
    </source>
</evidence>